<sequence>MGLDIYLKRFKKFELDESKVFHQAELFEKDLSYVTVADQERENTLPEDLLEDYTHEIKVMEEKFDFKKIFDTYFKKLPEYKDKTFKDSNLVIVGSAYESWLSRFVIKDFTTDVEVKIELTGNDKKSLTKEVPVDCYVYQTEEVDYQRKGLNDYGWELLPENCCYSTDKDRVMEMVESGGLDESFIHNWKEGSTAIIAWW</sequence>
<comment type="caution">
    <text evidence="1">The sequence shown here is derived from an EMBL/GenBank/DDBJ whole genome shotgun (WGS) entry which is preliminary data.</text>
</comment>
<dbReference type="RefSeq" id="WP_023859198.1">
    <property type="nucleotide sequence ID" value="NZ_AZFH01000157.1"/>
</dbReference>
<evidence type="ECO:0000313" key="1">
    <source>
        <dbReference type="EMBL" id="KRL78107.1"/>
    </source>
</evidence>
<proteinExistence type="predicted"/>
<dbReference type="Proteomes" id="UP000051048">
    <property type="component" value="Unassembled WGS sequence"/>
</dbReference>
<gene>
    <name evidence="1" type="ORF">FC36_GL001157</name>
</gene>
<dbReference type="STRING" id="1423740.FC36_GL001157"/>
<name>A0A0R1TL19_9LACO</name>
<organism evidence="1 2">
    <name type="scientific">Ligilactobacillus equi DSM 15833 = JCM 10991</name>
    <dbReference type="NCBI Taxonomy" id="1423740"/>
    <lineage>
        <taxon>Bacteria</taxon>
        <taxon>Bacillati</taxon>
        <taxon>Bacillota</taxon>
        <taxon>Bacilli</taxon>
        <taxon>Lactobacillales</taxon>
        <taxon>Lactobacillaceae</taxon>
        <taxon>Ligilactobacillus</taxon>
    </lineage>
</organism>
<reference evidence="1 2" key="1">
    <citation type="journal article" date="2015" name="Genome Announc.">
        <title>Expanding the biotechnology potential of lactobacilli through comparative genomics of 213 strains and associated genera.</title>
        <authorList>
            <person name="Sun Z."/>
            <person name="Harris H.M."/>
            <person name="McCann A."/>
            <person name="Guo C."/>
            <person name="Argimon S."/>
            <person name="Zhang W."/>
            <person name="Yang X."/>
            <person name="Jeffery I.B."/>
            <person name="Cooney J.C."/>
            <person name="Kagawa T.F."/>
            <person name="Liu W."/>
            <person name="Song Y."/>
            <person name="Salvetti E."/>
            <person name="Wrobel A."/>
            <person name="Rasinkangas P."/>
            <person name="Parkhill J."/>
            <person name="Rea M.C."/>
            <person name="O'Sullivan O."/>
            <person name="Ritari J."/>
            <person name="Douillard F.P."/>
            <person name="Paul Ross R."/>
            <person name="Yang R."/>
            <person name="Briner A.E."/>
            <person name="Felis G.E."/>
            <person name="de Vos W.M."/>
            <person name="Barrangou R."/>
            <person name="Klaenhammer T.R."/>
            <person name="Caufield P.W."/>
            <person name="Cui Y."/>
            <person name="Zhang H."/>
            <person name="O'Toole P.W."/>
        </authorList>
    </citation>
    <scope>NUCLEOTIDE SEQUENCE [LARGE SCALE GENOMIC DNA]</scope>
    <source>
        <strain evidence="1 2">DSM 15833</strain>
    </source>
</reference>
<dbReference type="AlphaFoldDB" id="A0A0R1TL19"/>
<accession>A0A0R1TL19</accession>
<evidence type="ECO:0000313" key="2">
    <source>
        <dbReference type="Proteomes" id="UP000051048"/>
    </source>
</evidence>
<dbReference type="EMBL" id="AZFH01000157">
    <property type="protein sequence ID" value="KRL78107.1"/>
    <property type="molecule type" value="Genomic_DNA"/>
</dbReference>
<dbReference type="PATRIC" id="fig|1423740.3.peg.1247"/>
<protein>
    <submittedName>
        <fullName evidence="1">Uncharacterized protein</fullName>
    </submittedName>
</protein>